<dbReference type="InterPro" id="IPR048327">
    <property type="entry name" value="Dyp_perox_N"/>
</dbReference>
<feature type="domain" description="Dyp-type peroxidase N-terminal" evidence="7">
    <location>
        <begin position="42"/>
        <end position="126"/>
    </location>
</feature>
<name>A0A1Y0I794_9GAMM</name>
<dbReference type="AlphaFoldDB" id="A0A1Y0I794"/>
<dbReference type="EMBL" id="CP021425">
    <property type="protein sequence ID" value="ARU56100.1"/>
    <property type="molecule type" value="Genomic_DNA"/>
</dbReference>
<keyword evidence="10" id="KW-1185">Reference proteome</keyword>
<evidence type="ECO:0000256" key="6">
    <source>
        <dbReference type="ARBA" id="ARBA00025737"/>
    </source>
</evidence>
<keyword evidence="2 9" id="KW-0575">Peroxidase</keyword>
<evidence type="ECO:0000256" key="5">
    <source>
        <dbReference type="ARBA" id="ARBA00023004"/>
    </source>
</evidence>
<dbReference type="Pfam" id="PF20628">
    <property type="entry name" value="Dyp_perox_C"/>
    <property type="match status" value="1"/>
</dbReference>
<dbReference type="InterPro" id="IPR011008">
    <property type="entry name" value="Dimeric_a/b-barrel"/>
</dbReference>
<reference evidence="9 10" key="1">
    <citation type="submission" date="2017-05" db="EMBL/GenBank/DDBJ databases">
        <title>Genomic insights into alkan degradation activity of Oleiphilus messinensis.</title>
        <authorList>
            <person name="Kozyavkin S.A."/>
            <person name="Slesarev A.I."/>
            <person name="Golyshin P.N."/>
            <person name="Korzhenkov A."/>
            <person name="Golyshina O.N."/>
            <person name="Toshchakov S.V."/>
        </authorList>
    </citation>
    <scope>NUCLEOTIDE SEQUENCE [LARGE SCALE GENOMIC DNA]</scope>
    <source>
        <strain evidence="9 10">ME102</strain>
    </source>
</reference>
<evidence type="ECO:0000313" key="9">
    <source>
        <dbReference type="EMBL" id="ARU56100.1"/>
    </source>
</evidence>
<dbReference type="PROSITE" id="PS51404">
    <property type="entry name" value="DYP_PEROXIDASE"/>
    <property type="match status" value="1"/>
</dbReference>
<dbReference type="InterPro" id="IPR006314">
    <property type="entry name" value="Dyp_peroxidase"/>
</dbReference>
<feature type="domain" description="Dyp-type peroxidase C-terminal" evidence="8">
    <location>
        <begin position="132"/>
        <end position="292"/>
    </location>
</feature>
<evidence type="ECO:0000256" key="3">
    <source>
        <dbReference type="ARBA" id="ARBA00022723"/>
    </source>
</evidence>
<proteinExistence type="inferred from homology"/>
<evidence type="ECO:0000259" key="7">
    <source>
        <dbReference type="Pfam" id="PF04261"/>
    </source>
</evidence>
<dbReference type="KEGG" id="ome:OLMES_2027"/>
<dbReference type="RefSeq" id="WP_087461128.1">
    <property type="nucleotide sequence ID" value="NZ_CP021425.1"/>
</dbReference>
<keyword evidence="5" id="KW-0408">Iron</keyword>
<dbReference type="PANTHER" id="PTHR30521:SF0">
    <property type="entry name" value="DYP-TYPE PEROXIDASE FAMILY PROTEIN"/>
    <property type="match status" value="1"/>
</dbReference>
<sequence>MTTPQPGIFVEGSRFGQFMEYTIKAGVALSEIRADLDRIVHSGPRSVNLVATFGYNLWRLLNPEAIPEGFRSFETLKDDNGEVVIPSTQGDIMLWVHSDEHDDLVDAVIRINELMGQIATLQTDVSTFVYRDSRDLTGFVDGSANPKGDDRLPVALIPDGEAGASGSFVLSQKWNHNLQEFNKLNVPEQEGVIGRTKSDSIELEGDEMPPTSHVSRTDFKENGKAYKLYRRSMPFADGHQKGLYFVAFSCELERYDVLLNRMVGHWQDGLKDRLMEFTKAEKSSFWFAPSMDDLSAALQR</sequence>
<keyword evidence="3" id="KW-0479">Metal-binding</keyword>
<dbReference type="NCBIfam" id="TIGR01413">
    <property type="entry name" value="Dyp_perox_fam"/>
    <property type="match status" value="1"/>
</dbReference>
<dbReference type="Pfam" id="PF04261">
    <property type="entry name" value="Dyp_perox_N"/>
    <property type="match status" value="1"/>
</dbReference>
<organism evidence="9 10">
    <name type="scientific">Oleiphilus messinensis</name>
    <dbReference type="NCBI Taxonomy" id="141451"/>
    <lineage>
        <taxon>Bacteria</taxon>
        <taxon>Pseudomonadati</taxon>
        <taxon>Pseudomonadota</taxon>
        <taxon>Gammaproteobacteria</taxon>
        <taxon>Oceanospirillales</taxon>
        <taxon>Oleiphilaceae</taxon>
        <taxon>Oleiphilus</taxon>
    </lineage>
</organism>
<dbReference type="SUPFAM" id="SSF54909">
    <property type="entry name" value="Dimeric alpha+beta barrel"/>
    <property type="match status" value="1"/>
</dbReference>
<comment type="cofactor">
    <cofactor evidence="1">
        <name>heme b</name>
        <dbReference type="ChEBI" id="CHEBI:60344"/>
    </cofactor>
</comment>
<evidence type="ECO:0000256" key="4">
    <source>
        <dbReference type="ARBA" id="ARBA00023002"/>
    </source>
</evidence>
<dbReference type="GO" id="GO:0005829">
    <property type="term" value="C:cytosol"/>
    <property type="evidence" value="ECO:0007669"/>
    <property type="project" value="TreeGrafter"/>
</dbReference>
<keyword evidence="4" id="KW-0560">Oxidoreductase</keyword>
<comment type="similarity">
    <text evidence="6">Belongs to the DyP-type peroxidase family.</text>
</comment>
<dbReference type="GO" id="GO:0046872">
    <property type="term" value="F:metal ion binding"/>
    <property type="evidence" value="ECO:0007669"/>
    <property type="project" value="UniProtKB-KW"/>
</dbReference>
<gene>
    <name evidence="9" type="ORF">OLMES_2027</name>
</gene>
<dbReference type="InterPro" id="IPR048328">
    <property type="entry name" value="Dyp_perox_C"/>
</dbReference>
<evidence type="ECO:0000259" key="8">
    <source>
        <dbReference type="Pfam" id="PF20628"/>
    </source>
</evidence>
<protein>
    <submittedName>
        <fullName evidence="9">Dyp-type peroxidase family protein</fullName>
    </submittedName>
</protein>
<evidence type="ECO:0000256" key="2">
    <source>
        <dbReference type="ARBA" id="ARBA00022559"/>
    </source>
</evidence>
<evidence type="ECO:0000256" key="1">
    <source>
        <dbReference type="ARBA" id="ARBA00001970"/>
    </source>
</evidence>
<accession>A0A1Y0I794</accession>
<dbReference type="PANTHER" id="PTHR30521">
    <property type="entry name" value="DEFERROCHELATASE/PEROXIDASE"/>
    <property type="match status" value="1"/>
</dbReference>
<evidence type="ECO:0000313" key="10">
    <source>
        <dbReference type="Proteomes" id="UP000196027"/>
    </source>
</evidence>
<dbReference type="OrthoDB" id="3251355at2"/>
<dbReference type="GO" id="GO:0004601">
    <property type="term" value="F:peroxidase activity"/>
    <property type="evidence" value="ECO:0007669"/>
    <property type="project" value="UniProtKB-KW"/>
</dbReference>
<dbReference type="GO" id="GO:0020037">
    <property type="term" value="F:heme binding"/>
    <property type="evidence" value="ECO:0007669"/>
    <property type="project" value="InterPro"/>
</dbReference>
<dbReference type="Proteomes" id="UP000196027">
    <property type="component" value="Chromosome"/>
</dbReference>